<dbReference type="AlphaFoldDB" id="F4D690"/>
<name>F4D690_HELPX</name>
<dbReference type="KEGG" id="hpx:HMPREF0462_0910"/>
<protein>
    <submittedName>
        <fullName evidence="1">Uncharacterized protein</fullName>
    </submittedName>
</protein>
<gene>
    <name evidence="1" type="ORF">HMPREF0462_0910</name>
</gene>
<dbReference type="HOGENOM" id="CLU_212675_0_0_7"/>
<accession>F4D690</accession>
<organism evidence="1 2">
    <name type="scientific">Helicobacter pylori 83</name>
    <dbReference type="NCBI Taxonomy" id="585538"/>
    <lineage>
        <taxon>Bacteria</taxon>
        <taxon>Pseudomonadati</taxon>
        <taxon>Campylobacterota</taxon>
        <taxon>Epsilonproteobacteria</taxon>
        <taxon>Campylobacterales</taxon>
        <taxon>Helicobacteraceae</taxon>
        <taxon>Helicobacter</taxon>
    </lineage>
</organism>
<dbReference type="EMBL" id="CP002605">
    <property type="protein sequence ID" value="AEE70515.1"/>
    <property type="molecule type" value="Genomic_DNA"/>
</dbReference>
<dbReference type="Proteomes" id="UP000008459">
    <property type="component" value="Chromosome"/>
</dbReference>
<dbReference type="PATRIC" id="fig|585538.3.peg.933"/>
<evidence type="ECO:0000313" key="2">
    <source>
        <dbReference type="Proteomes" id="UP000008459"/>
    </source>
</evidence>
<proteinExistence type="predicted"/>
<reference evidence="1 2" key="1">
    <citation type="submission" date="2011-03" db="EMBL/GenBank/DDBJ databases">
        <authorList>
            <person name="Muzny D."/>
            <person name="Qin X."/>
            <person name="Deng J."/>
            <person name="Jiang H."/>
            <person name="Liu Y."/>
            <person name="Qu J."/>
            <person name="Song X.-Z."/>
            <person name="Zhang L."/>
            <person name="Thornton R."/>
            <person name="Coyle M."/>
            <person name="Francisco L."/>
            <person name="Jackson L."/>
            <person name="Javaid M."/>
            <person name="Korchina V."/>
            <person name="Kovar C."/>
            <person name="Mata R."/>
            <person name="Mathew T."/>
            <person name="Ngo R."/>
            <person name="Nguyen L."/>
            <person name="Nguyen N."/>
            <person name="Okwuonu G."/>
            <person name="Ongeri F."/>
            <person name="Pham C."/>
            <person name="Simmons D."/>
            <person name="Wilczek-Boney K."/>
            <person name="Hale W."/>
            <person name="Jakkamsetti A."/>
            <person name="Pham P."/>
            <person name="Ruth R."/>
            <person name="San Lucas F."/>
            <person name="Warren J."/>
            <person name="Zhang J."/>
            <person name="Zhao Z."/>
            <person name="Zhou C."/>
            <person name="Zhu D."/>
            <person name="Lee S."/>
            <person name="Bess C."/>
            <person name="Blankenburg K."/>
            <person name="Forbes L."/>
            <person name="Fu Q."/>
            <person name="Gubbala S."/>
            <person name="Hirani K."/>
            <person name="Jayaseelan J.C."/>
            <person name="Lara F."/>
            <person name="Munidasa M."/>
            <person name="Palculict T."/>
            <person name="Patil S."/>
            <person name="Pu L.-L."/>
            <person name="Saada N."/>
            <person name="Tang L."/>
            <person name="Weissenberger G."/>
            <person name="Zhu Y."/>
            <person name="Hemphill L."/>
            <person name="Shang Y."/>
            <person name="Youmans B."/>
            <person name="Ayvaz T."/>
            <person name="Ross M."/>
            <person name="Santibanez J."/>
            <person name="Aqrawi P."/>
            <person name="Gross S."/>
            <person name="Joshi V."/>
            <person name="Fowler G."/>
            <person name="Nazareth L."/>
            <person name="Reid J."/>
            <person name="Worley K."/>
            <person name="Petrosino J."/>
            <person name="Highlander S."/>
            <person name="Gibbs R."/>
            <person name="Gibbs R."/>
        </authorList>
    </citation>
    <scope>NUCLEOTIDE SEQUENCE [LARGE SCALE GENOMIC DNA]</scope>
    <source>
        <strain evidence="1 2">83</strain>
    </source>
</reference>
<sequence length="55" mass="6763">MLSIPLKNDFYIKIKLKTLFLKIKKYQVRLIQKIKKIKLKTPFLRTRHFCPILNF</sequence>
<evidence type="ECO:0000313" key="1">
    <source>
        <dbReference type="EMBL" id="AEE70515.1"/>
    </source>
</evidence>